<dbReference type="InterPro" id="IPR015424">
    <property type="entry name" value="PyrdxlP-dep_Trfase"/>
</dbReference>
<keyword evidence="5" id="KW-1185">Reference proteome</keyword>
<dbReference type="CDD" id="cd00609">
    <property type="entry name" value="AAT_like"/>
    <property type="match status" value="1"/>
</dbReference>
<dbReference type="Pfam" id="PF00155">
    <property type="entry name" value="Aminotran_1_2"/>
    <property type="match status" value="1"/>
</dbReference>
<evidence type="ECO:0000313" key="5">
    <source>
        <dbReference type="Proteomes" id="UP000547976"/>
    </source>
</evidence>
<reference evidence="4 5" key="1">
    <citation type="submission" date="2020-05" db="EMBL/GenBank/DDBJ databases">
        <title>Identification and distribution of gene clusters putatively required for synthesis of sphingolipid metabolism inhibitors in phylogenetically diverse species of the filamentous fungus Fusarium.</title>
        <authorList>
            <person name="Kim H.-S."/>
            <person name="Busman M."/>
            <person name="Brown D.W."/>
            <person name="Divon H."/>
            <person name="Uhlig S."/>
            <person name="Proctor R.H."/>
        </authorList>
    </citation>
    <scope>NUCLEOTIDE SEQUENCE [LARGE SCALE GENOMIC DNA]</scope>
    <source>
        <strain evidence="4 5">NRRL 66333</strain>
    </source>
</reference>
<dbReference type="AlphaFoldDB" id="A0A8H5KIX9"/>
<accession>A0A8H5KIX9</accession>
<dbReference type="PANTHER" id="PTHR43510">
    <property type="entry name" value="AMINOTRANSFERASE FUNCTION, HYPOTHETICAL (EUROFUNG)"/>
    <property type="match status" value="1"/>
</dbReference>
<dbReference type="InterPro" id="IPR015422">
    <property type="entry name" value="PyrdxlP-dep_Trfase_small"/>
</dbReference>
<evidence type="ECO:0000259" key="3">
    <source>
        <dbReference type="Pfam" id="PF00155"/>
    </source>
</evidence>
<dbReference type="GO" id="GO:0008483">
    <property type="term" value="F:transaminase activity"/>
    <property type="evidence" value="ECO:0007669"/>
    <property type="project" value="UniProtKB-KW"/>
</dbReference>
<dbReference type="SUPFAM" id="SSF53383">
    <property type="entry name" value="PLP-dependent transferases"/>
    <property type="match status" value="1"/>
</dbReference>
<name>A0A8H5KIX9_GIBSU</name>
<organism evidence="4 5">
    <name type="scientific">Gibberella subglutinans</name>
    <name type="common">Fusarium subglutinans</name>
    <dbReference type="NCBI Taxonomy" id="42677"/>
    <lineage>
        <taxon>Eukaryota</taxon>
        <taxon>Fungi</taxon>
        <taxon>Dikarya</taxon>
        <taxon>Ascomycota</taxon>
        <taxon>Pezizomycotina</taxon>
        <taxon>Sordariomycetes</taxon>
        <taxon>Hypocreomycetidae</taxon>
        <taxon>Hypocreales</taxon>
        <taxon>Nectriaceae</taxon>
        <taxon>Fusarium</taxon>
        <taxon>Fusarium fujikuroi species complex</taxon>
    </lineage>
</organism>
<comment type="caution">
    <text evidence="4">The sequence shown here is derived from an EMBL/GenBank/DDBJ whole genome shotgun (WGS) entry which is preliminary data.</text>
</comment>
<dbReference type="InterPro" id="IPR015421">
    <property type="entry name" value="PyrdxlP-dep_Trfase_major"/>
</dbReference>
<keyword evidence="4" id="KW-0808">Transferase</keyword>
<evidence type="ECO:0000313" key="4">
    <source>
        <dbReference type="EMBL" id="KAF5575084.1"/>
    </source>
</evidence>
<comment type="similarity">
    <text evidence="1">Belongs to the class-I pyridoxal-phosphate-dependent aminotransferase family.</text>
</comment>
<dbReference type="EMBL" id="JAAOAV010000444">
    <property type="protein sequence ID" value="KAF5575084.1"/>
    <property type="molecule type" value="Genomic_DNA"/>
</dbReference>
<keyword evidence="2" id="KW-0663">Pyridoxal phosphate</keyword>
<dbReference type="Gene3D" id="3.40.640.10">
    <property type="entry name" value="Type I PLP-dependent aspartate aminotransferase-like (Major domain)"/>
    <property type="match status" value="1"/>
</dbReference>
<dbReference type="InterPro" id="IPR004839">
    <property type="entry name" value="Aminotransferase_I/II_large"/>
</dbReference>
<dbReference type="RefSeq" id="XP_036530580.1">
    <property type="nucleotide sequence ID" value="XM_036678906.1"/>
</dbReference>
<evidence type="ECO:0000256" key="1">
    <source>
        <dbReference type="ARBA" id="ARBA00007441"/>
    </source>
</evidence>
<dbReference type="InterPro" id="IPR004838">
    <property type="entry name" value="NHTrfase_class1_PyrdxlP-BS"/>
</dbReference>
<dbReference type="PANTHER" id="PTHR43510:SF1">
    <property type="entry name" value="AMINOTRANSFERASE FUNCTION, HYPOTHETICAL (EUROFUNG)"/>
    <property type="match status" value="1"/>
</dbReference>
<dbReference type="OrthoDB" id="7042322at2759"/>
<sequence length="396" mass="43520">MQSIQPFLLDEWLRENEPKCHLFLQGSSAGSHSIDSLKGLTPDSTRDPIDRSLALTYGKSLGFDSLRKRIAELHSSKEVTLTTSNAVITSGSISANYLALSTVLNSGDHVICQYPTYGQIYELPKHFGVEVSLWKSTAERNWIPDLKDLASLVRPNTKAILITNPCNPTGTVLRRDMLDGIITVAKQHHLILFADEVFRPLFHSPNEEHPPSVVAMGYQKTICTSSLSKAHGLSGIRVGWVVSPDPQIMKQIVVARDYTTVSVSQLDQCVAMFALSPEVLPRLMDVNLERCAKGIALLDGFVRENSKWCQWVPPAGAGVGFIRICKENGDPIDDADFCGRLASERGICVVPAGHSFTGDDKDDLKGYVRLPLGDWQELKQGLPVVASFLASYMAKT</sequence>
<dbReference type="PROSITE" id="PS00105">
    <property type="entry name" value="AA_TRANSFER_CLASS_1"/>
    <property type="match status" value="1"/>
</dbReference>
<gene>
    <name evidence="4" type="ORF">FSUBG_13960</name>
</gene>
<protein>
    <submittedName>
        <fullName evidence="4">Aspartate aminotransferase</fullName>
    </submittedName>
</protein>
<keyword evidence="4" id="KW-0032">Aminotransferase</keyword>
<proteinExistence type="inferred from homology"/>
<evidence type="ECO:0000256" key="2">
    <source>
        <dbReference type="ARBA" id="ARBA00022898"/>
    </source>
</evidence>
<dbReference type="GO" id="GO:0030170">
    <property type="term" value="F:pyridoxal phosphate binding"/>
    <property type="evidence" value="ECO:0007669"/>
    <property type="project" value="InterPro"/>
</dbReference>
<feature type="domain" description="Aminotransferase class I/classII large" evidence="3">
    <location>
        <begin position="55"/>
        <end position="352"/>
    </location>
</feature>
<dbReference type="Gene3D" id="3.90.1150.10">
    <property type="entry name" value="Aspartate Aminotransferase, domain 1"/>
    <property type="match status" value="1"/>
</dbReference>
<dbReference type="PRINTS" id="PR00753">
    <property type="entry name" value="ACCSYNTHASE"/>
</dbReference>
<dbReference type="GeneID" id="59313624"/>
<dbReference type="Proteomes" id="UP000547976">
    <property type="component" value="Unassembled WGS sequence"/>
</dbReference>